<evidence type="ECO:0008006" key="2">
    <source>
        <dbReference type="Google" id="ProtNLM"/>
    </source>
</evidence>
<evidence type="ECO:0000313" key="1">
    <source>
        <dbReference type="EMBL" id="GAI90167.1"/>
    </source>
</evidence>
<dbReference type="AlphaFoldDB" id="X1SAW5"/>
<feature type="non-terminal residue" evidence="1">
    <location>
        <position position="1"/>
    </location>
</feature>
<reference evidence="1" key="1">
    <citation type="journal article" date="2014" name="Front. Microbiol.">
        <title>High frequency of phylogenetically diverse reductive dehalogenase-homologous genes in deep subseafloor sedimentary metagenomes.</title>
        <authorList>
            <person name="Kawai M."/>
            <person name="Futagami T."/>
            <person name="Toyoda A."/>
            <person name="Takaki Y."/>
            <person name="Nishi S."/>
            <person name="Hori S."/>
            <person name="Arai W."/>
            <person name="Tsubouchi T."/>
            <person name="Morono Y."/>
            <person name="Uchiyama I."/>
            <person name="Ito T."/>
            <person name="Fujiyama A."/>
            <person name="Inagaki F."/>
            <person name="Takami H."/>
        </authorList>
    </citation>
    <scope>NUCLEOTIDE SEQUENCE</scope>
    <source>
        <strain evidence="1">Expedition CK06-06</strain>
    </source>
</reference>
<proteinExistence type="predicted"/>
<sequence length="75" mass="8385">RKFISLLEKEIGTTKCHDIHKDVVFGRYYDVSDTKEGYPAFVKDKGFEKCALPPGIGARLAAQIIIEDMEKAKGP</sequence>
<organism evidence="1">
    <name type="scientific">marine sediment metagenome</name>
    <dbReference type="NCBI Taxonomy" id="412755"/>
    <lineage>
        <taxon>unclassified sequences</taxon>
        <taxon>metagenomes</taxon>
        <taxon>ecological metagenomes</taxon>
    </lineage>
</organism>
<accession>X1SAW5</accession>
<protein>
    <recommendedName>
        <fullName evidence="2">C_GCAxxG_C_C family protein</fullName>
    </recommendedName>
</protein>
<name>X1SAW5_9ZZZZ</name>
<gene>
    <name evidence="1" type="ORF">S12H4_40069</name>
</gene>
<dbReference type="EMBL" id="BARW01024283">
    <property type="protein sequence ID" value="GAI90167.1"/>
    <property type="molecule type" value="Genomic_DNA"/>
</dbReference>
<comment type="caution">
    <text evidence="1">The sequence shown here is derived from an EMBL/GenBank/DDBJ whole genome shotgun (WGS) entry which is preliminary data.</text>
</comment>